<proteinExistence type="predicted"/>
<dbReference type="EMBL" id="KB097182">
    <property type="protein sequence ID" value="ESN98275.1"/>
    <property type="molecule type" value="Genomic_DNA"/>
</dbReference>
<reference evidence="4" key="1">
    <citation type="submission" date="2012-12" db="EMBL/GenBank/DDBJ databases">
        <authorList>
            <person name="Hellsten U."/>
            <person name="Grimwood J."/>
            <person name="Chapman J.A."/>
            <person name="Shapiro H."/>
            <person name="Aerts A."/>
            <person name="Otillar R.P."/>
            <person name="Terry A.Y."/>
            <person name="Boore J.L."/>
            <person name="Simakov O."/>
            <person name="Marletaz F."/>
            <person name="Cho S.-J."/>
            <person name="Edsinger-Gonzales E."/>
            <person name="Havlak P."/>
            <person name="Kuo D.-H."/>
            <person name="Larsson T."/>
            <person name="Lv J."/>
            <person name="Arendt D."/>
            <person name="Savage R."/>
            <person name="Osoegawa K."/>
            <person name="de Jong P."/>
            <person name="Lindberg D.R."/>
            <person name="Seaver E.C."/>
            <person name="Weisblat D.A."/>
            <person name="Putnam N.H."/>
            <person name="Grigoriev I.V."/>
            <person name="Rokhsar D.S."/>
        </authorList>
    </citation>
    <scope>NUCLEOTIDE SEQUENCE</scope>
</reference>
<feature type="compositionally biased region" description="Polar residues" evidence="1">
    <location>
        <begin position="466"/>
        <end position="480"/>
    </location>
</feature>
<dbReference type="STRING" id="6412.T1FUJ4"/>
<dbReference type="InParanoid" id="T1FUJ4"/>
<reference evidence="2 4" key="2">
    <citation type="journal article" date="2013" name="Nature">
        <title>Insights into bilaterian evolution from three spiralian genomes.</title>
        <authorList>
            <person name="Simakov O."/>
            <person name="Marletaz F."/>
            <person name="Cho S.J."/>
            <person name="Edsinger-Gonzales E."/>
            <person name="Havlak P."/>
            <person name="Hellsten U."/>
            <person name="Kuo D.H."/>
            <person name="Larsson T."/>
            <person name="Lv J."/>
            <person name="Arendt D."/>
            <person name="Savage R."/>
            <person name="Osoegawa K."/>
            <person name="de Jong P."/>
            <person name="Grimwood J."/>
            <person name="Chapman J.A."/>
            <person name="Shapiro H."/>
            <person name="Aerts A."/>
            <person name="Otillar R.P."/>
            <person name="Terry A.Y."/>
            <person name="Boore J.L."/>
            <person name="Grigoriev I.V."/>
            <person name="Lindberg D.R."/>
            <person name="Seaver E.C."/>
            <person name="Weisblat D.A."/>
            <person name="Putnam N.H."/>
            <person name="Rokhsar D.S."/>
        </authorList>
    </citation>
    <scope>NUCLEOTIDE SEQUENCE</scope>
</reference>
<reference evidence="3" key="3">
    <citation type="submission" date="2015-06" db="UniProtKB">
        <authorList>
            <consortium name="EnsemblMetazoa"/>
        </authorList>
    </citation>
    <scope>IDENTIFICATION</scope>
</reference>
<dbReference type="EMBL" id="AMQM01005954">
    <property type="status" value="NOT_ANNOTATED_CDS"/>
    <property type="molecule type" value="Genomic_DNA"/>
</dbReference>
<keyword evidence="4" id="KW-1185">Reference proteome</keyword>
<dbReference type="Proteomes" id="UP000015101">
    <property type="component" value="Unassembled WGS sequence"/>
</dbReference>
<dbReference type="RefSeq" id="XP_009023613.1">
    <property type="nucleotide sequence ID" value="XM_009025365.1"/>
</dbReference>
<organism evidence="3 4">
    <name type="scientific">Helobdella robusta</name>
    <name type="common">Californian leech</name>
    <dbReference type="NCBI Taxonomy" id="6412"/>
    <lineage>
        <taxon>Eukaryota</taxon>
        <taxon>Metazoa</taxon>
        <taxon>Spiralia</taxon>
        <taxon>Lophotrochozoa</taxon>
        <taxon>Annelida</taxon>
        <taxon>Clitellata</taxon>
        <taxon>Hirudinea</taxon>
        <taxon>Rhynchobdellida</taxon>
        <taxon>Glossiphoniidae</taxon>
        <taxon>Helobdella</taxon>
    </lineage>
</organism>
<evidence type="ECO:0000313" key="3">
    <source>
        <dbReference type="EnsemblMetazoa" id="HelroP193027"/>
    </source>
</evidence>
<sequence length="628" mass="72115">MSGTLNTSTTFWFNKSVKENVHPVNSVFLTDGRDLKNRPIIMLENIPKPKVGLIANYSNIAYWIQDYMAYLISLIPFDKLKNGVSLIVDATYFKSADVEILKELLNTYKNPGNCMLYVYCICNFQSNGPIDQNTFNVISPGVQVFLISSIAQLMIRVPSSQLHTIYGGTLQFNHPAWKRFMETFEALEAYITKYLNRSMMFREVADVILKRKVASELAHIHPTLNYMNNVTVLQQCERVLNKFRNPDNFYGLKEIQNNPAFELARKKLEFYIAVLMNSHNYYVHNIKYIEDFFDITSSPKKKRKPTNENTSLIQENINDEVKNLFTLSNLKIVLSEKSENIKFANEPALTRDTTKSYTGDGLHAAEPSNIKEIALPSLLQHVLSAPNSDYKNPKEDETPKLAQQLTKLLLSSQSKLKNEHIELNVKKDDDEDELFAKPKPLPRRFICLSVERETQTLDDERRRSVIIQTDLQTNPQTELQTKPRNDLQTKPQTDPQTNPRTDLQTNPRTDLQTNSQTDRQTNLPAILTENSTGVSSDIKLTPQFYSDLKKVQNWYLRGLAMFDEKFIADINNATPEQMTNDIHQTKCGDFLLDNKLDEASIKNIQNSDGSDASDERLKMDLPILIYRK</sequence>
<feature type="region of interest" description="Disordered" evidence="1">
    <location>
        <begin position="466"/>
        <end position="523"/>
    </location>
</feature>
<dbReference type="EnsemblMetazoa" id="HelroT193027">
    <property type="protein sequence ID" value="HelroP193027"/>
    <property type="gene ID" value="HelroG193027"/>
</dbReference>
<name>T1FUJ4_HELRO</name>
<evidence type="ECO:0000313" key="4">
    <source>
        <dbReference type="Proteomes" id="UP000015101"/>
    </source>
</evidence>
<accession>T1FUJ4</accession>
<evidence type="ECO:0000313" key="2">
    <source>
        <dbReference type="EMBL" id="ESN98275.1"/>
    </source>
</evidence>
<protein>
    <submittedName>
        <fullName evidence="2 3">Uncharacterized protein</fullName>
    </submittedName>
</protein>
<evidence type="ECO:0000256" key="1">
    <source>
        <dbReference type="SAM" id="MobiDB-lite"/>
    </source>
</evidence>
<feature type="compositionally biased region" description="Polar residues" evidence="1">
    <location>
        <begin position="488"/>
        <end position="523"/>
    </location>
</feature>
<dbReference type="HOGENOM" id="CLU_435893_0_0_1"/>
<dbReference type="KEGG" id="hro:HELRODRAFT_193027"/>
<dbReference type="GeneID" id="20212490"/>
<dbReference type="CTD" id="20212490"/>
<dbReference type="AlphaFoldDB" id="T1FUJ4"/>
<gene>
    <name evidence="3" type="primary">20212490</name>
    <name evidence="2" type="ORF">HELRODRAFT_193027</name>
</gene>